<dbReference type="FunFam" id="3.40.50.300:FF:000366">
    <property type="entry name" value="GTPase, IMAP family member 2"/>
    <property type="match status" value="1"/>
</dbReference>
<dbReference type="InterPro" id="IPR027417">
    <property type="entry name" value="P-loop_NTPase"/>
</dbReference>
<evidence type="ECO:0000256" key="5">
    <source>
        <dbReference type="ARBA" id="ARBA00008535"/>
    </source>
</evidence>
<feature type="compositionally biased region" description="Basic and acidic residues" evidence="16">
    <location>
        <begin position="322"/>
        <end position="337"/>
    </location>
</feature>
<dbReference type="PROSITE" id="PS51720">
    <property type="entry name" value="G_AIG1"/>
    <property type="match status" value="2"/>
</dbReference>
<reference evidence="18" key="1">
    <citation type="submission" date="2025-08" db="UniProtKB">
        <authorList>
            <consortium name="Ensembl"/>
        </authorList>
    </citation>
    <scope>IDENTIFICATION</scope>
</reference>
<evidence type="ECO:0000256" key="12">
    <source>
        <dbReference type="ARBA" id="ARBA00023134"/>
    </source>
</evidence>
<dbReference type="PANTHER" id="PTHR10903:SF188">
    <property type="entry name" value="GTPASE IMAP FAMILY MEMBER 2-LIKE-RELATED"/>
    <property type="match status" value="1"/>
</dbReference>
<keyword evidence="11" id="KW-0496">Mitochondrion</keyword>
<evidence type="ECO:0000256" key="7">
    <source>
        <dbReference type="ARBA" id="ARBA00022737"/>
    </source>
</evidence>
<evidence type="ECO:0000256" key="11">
    <source>
        <dbReference type="ARBA" id="ARBA00023128"/>
    </source>
</evidence>
<keyword evidence="8" id="KW-0547">Nucleotide-binding</keyword>
<keyword evidence="19" id="KW-1185">Reference proteome</keyword>
<feature type="compositionally biased region" description="Basic and acidic residues" evidence="16">
    <location>
        <begin position="275"/>
        <end position="290"/>
    </location>
</feature>
<dbReference type="Pfam" id="PF04548">
    <property type="entry name" value="AIG1"/>
    <property type="match status" value="2"/>
</dbReference>
<evidence type="ECO:0000256" key="4">
    <source>
        <dbReference type="ARBA" id="ARBA00004555"/>
    </source>
</evidence>
<evidence type="ECO:0000256" key="15">
    <source>
        <dbReference type="ARBA" id="ARBA00077278"/>
    </source>
</evidence>
<dbReference type="GO" id="GO:0005794">
    <property type="term" value="C:Golgi apparatus"/>
    <property type="evidence" value="ECO:0007669"/>
    <property type="project" value="UniProtKB-SubCell"/>
</dbReference>
<protein>
    <recommendedName>
        <fullName evidence="14">GTPase IMAP family member 8</fullName>
    </recommendedName>
    <alternativeName>
        <fullName evidence="15">Immune-associated nucleotide-binding protein 9</fullName>
    </alternativeName>
</protein>
<dbReference type="GO" id="GO:0005829">
    <property type="term" value="C:cytosol"/>
    <property type="evidence" value="ECO:0007669"/>
    <property type="project" value="UniProtKB-SubCell"/>
</dbReference>
<feature type="domain" description="AIG1-type G" evidence="17">
    <location>
        <begin position="80"/>
        <end position="273"/>
    </location>
</feature>
<dbReference type="GO" id="GO:0005525">
    <property type="term" value="F:GTP binding"/>
    <property type="evidence" value="ECO:0007669"/>
    <property type="project" value="UniProtKB-KW"/>
</dbReference>
<accession>A0A8C1IVS0</accession>
<comment type="subcellular location">
    <subcellularLocation>
        <location evidence="3">Cytoplasm</location>
        <location evidence="3">Cytosol</location>
    </subcellularLocation>
    <subcellularLocation>
        <location evidence="2">Endoplasmic reticulum</location>
    </subcellularLocation>
    <subcellularLocation>
        <location evidence="4">Golgi apparatus</location>
    </subcellularLocation>
    <subcellularLocation>
        <location evidence="1">Mitochondrion</location>
    </subcellularLocation>
</comment>
<name>A0A8C1IVS0_CYPCA</name>
<dbReference type="CDD" id="cd01852">
    <property type="entry name" value="AIG1"/>
    <property type="match status" value="1"/>
</dbReference>
<dbReference type="PANTHER" id="PTHR10903">
    <property type="entry name" value="GTPASE, IMAP FAMILY MEMBER-RELATED"/>
    <property type="match status" value="1"/>
</dbReference>
<dbReference type="GO" id="GO:0005739">
    <property type="term" value="C:mitochondrion"/>
    <property type="evidence" value="ECO:0007669"/>
    <property type="project" value="UniProtKB-SubCell"/>
</dbReference>
<proteinExistence type="inferred from homology"/>
<feature type="domain" description="AIG1-type G" evidence="17">
    <location>
        <begin position="366"/>
        <end position="566"/>
    </location>
</feature>
<keyword evidence="9" id="KW-0256">Endoplasmic reticulum</keyword>
<reference evidence="18" key="2">
    <citation type="submission" date="2025-09" db="UniProtKB">
        <authorList>
            <consortium name="Ensembl"/>
        </authorList>
    </citation>
    <scope>IDENTIFICATION</scope>
</reference>
<evidence type="ECO:0000256" key="3">
    <source>
        <dbReference type="ARBA" id="ARBA00004514"/>
    </source>
</evidence>
<evidence type="ECO:0000256" key="10">
    <source>
        <dbReference type="ARBA" id="ARBA00023034"/>
    </source>
</evidence>
<dbReference type="AlphaFoldDB" id="A0A8C1IVS0"/>
<dbReference type="InterPro" id="IPR045058">
    <property type="entry name" value="GIMA/IAN/Toc"/>
</dbReference>
<dbReference type="Gene3D" id="3.40.50.300">
    <property type="entry name" value="P-loop containing nucleotide triphosphate hydrolases"/>
    <property type="match status" value="2"/>
</dbReference>
<dbReference type="SUPFAM" id="SSF52540">
    <property type="entry name" value="P-loop containing nucleoside triphosphate hydrolases"/>
    <property type="match status" value="2"/>
</dbReference>
<dbReference type="Proteomes" id="UP000694427">
    <property type="component" value="Unplaced"/>
</dbReference>
<keyword evidence="7" id="KW-0677">Repeat</keyword>
<comment type="similarity">
    <text evidence="5">Belongs to the TRAFAC class TrmE-Era-EngA-EngB-Septin-like GTPase superfamily. AIG1/Toc34/Toc159-like paraseptin GTPase family. IAN subfamily.</text>
</comment>
<evidence type="ECO:0000313" key="19">
    <source>
        <dbReference type="Proteomes" id="UP000694427"/>
    </source>
</evidence>
<evidence type="ECO:0000256" key="1">
    <source>
        <dbReference type="ARBA" id="ARBA00004173"/>
    </source>
</evidence>
<feature type="compositionally biased region" description="Basic and acidic residues" evidence="16">
    <location>
        <begin position="297"/>
        <end position="309"/>
    </location>
</feature>
<evidence type="ECO:0000256" key="14">
    <source>
        <dbReference type="ARBA" id="ARBA00073539"/>
    </source>
</evidence>
<evidence type="ECO:0000259" key="17">
    <source>
        <dbReference type="PROSITE" id="PS51720"/>
    </source>
</evidence>
<keyword evidence="6" id="KW-0963">Cytoplasm</keyword>
<sequence>MVSLIAIHIRSYDIINTEKKKKFNTIEGVSVTQQLQLKSIHSLTGFTLRLNCCCETYRYQPNQHRKMNPEHTESDEPPAVQELRMVLIGRSEAGKSSIGNVILGREAFKESITRESEKQTGRVEDRNISIIDTPGFFNTQLTDEEMKKQMMKSLYLSDPGPHVFLLVIRLDRFIEDVVKIVKKIYEHFGKDAFRFTMVLFTGREAMSKREWIEFRLGRKTRELLSFCEEKCHVIIHKNKRDRKQIASLLENIDEVVRKNGREHYVKEIYMKNSQDETMTKRKDGKEKISHDMQTTSQEKEKNREDDNRAEQQITEEETENSVQKDQRATNEREKDCPEGNQSYPKHETRLIGQETKMTPEHNPIKVSDLRIVLLGKSESGKSSTANTILGRDAFKINTSLPSSSQTCEKQEAGVCGRNISVIDTPGLFDPSMTRDQMQAEIQKCVEMTDPGPHVFLLVIRLDDRFTDEEKNTVKWIQENIGEDAIYHTIILFTHADHLKGTSLDEYIRDTPDLKGFTEGFGGRFHSFDNKNIENHSQVNELLEKIEKMLERNEGKHYTNETFVKYQEDIDSEKEEKVKENPSHWWKGVFAFFIGALAAAAVVKSGLEG</sequence>
<evidence type="ECO:0000313" key="18">
    <source>
        <dbReference type="Ensembl" id="ENSCCRP00010023233.1"/>
    </source>
</evidence>
<keyword evidence="12" id="KW-0342">GTP-binding</keyword>
<comment type="function">
    <text evidence="13">Exerts an anti-apoptotic effect in the immune system and is involved in responses to infections.</text>
</comment>
<dbReference type="Ensembl" id="ENSCCRT00010025413.1">
    <property type="protein sequence ID" value="ENSCCRP00010023233.1"/>
    <property type="gene ID" value="ENSCCRG00010009986.1"/>
</dbReference>
<evidence type="ECO:0000256" key="2">
    <source>
        <dbReference type="ARBA" id="ARBA00004240"/>
    </source>
</evidence>
<dbReference type="FunFam" id="3.40.50.300:FF:000536">
    <property type="entry name" value="GTPase IMAP family member 8"/>
    <property type="match status" value="1"/>
</dbReference>
<evidence type="ECO:0000256" key="9">
    <source>
        <dbReference type="ARBA" id="ARBA00022824"/>
    </source>
</evidence>
<dbReference type="GO" id="GO:0005783">
    <property type="term" value="C:endoplasmic reticulum"/>
    <property type="evidence" value="ECO:0007669"/>
    <property type="project" value="UniProtKB-SubCell"/>
</dbReference>
<keyword evidence="10" id="KW-0333">Golgi apparatus</keyword>
<evidence type="ECO:0000256" key="8">
    <source>
        <dbReference type="ARBA" id="ARBA00022741"/>
    </source>
</evidence>
<evidence type="ECO:0000256" key="13">
    <source>
        <dbReference type="ARBA" id="ARBA00056809"/>
    </source>
</evidence>
<dbReference type="InterPro" id="IPR006703">
    <property type="entry name" value="G_AIG1"/>
</dbReference>
<evidence type="ECO:0000256" key="6">
    <source>
        <dbReference type="ARBA" id="ARBA00022490"/>
    </source>
</evidence>
<organism evidence="18 19">
    <name type="scientific">Cyprinus carpio</name>
    <name type="common">Common carp</name>
    <dbReference type="NCBI Taxonomy" id="7962"/>
    <lineage>
        <taxon>Eukaryota</taxon>
        <taxon>Metazoa</taxon>
        <taxon>Chordata</taxon>
        <taxon>Craniata</taxon>
        <taxon>Vertebrata</taxon>
        <taxon>Euteleostomi</taxon>
        <taxon>Actinopterygii</taxon>
        <taxon>Neopterygii</taxon>
        <taxon>Teleostei</taxon>
        <taxon>Ostariophysi</taxon>
        <taxon>Cypriniformes</taxon>
        <taxon>Cyprinidae</taxon>
        <taxon>Cyprininae</taxon>
        <taxon>Cyprinus</taxon>
    </lineage>
</organism>
<evidence type="ECO:0000256" key="16">
    <source>
        <dbReference type="SAM" id="MobiDB-lite"/>
    </source>
</evidence>
<feature type="region of interest" description="Disordered" evidence="16">
    <location>
        <begin position="275"/>
        <end position="347"/>
    </location>
</feature>